<dbReference type="AlphaFoldDB" id="A0A542SM53"/>
<dbReference type="GO" id="GO:0005886">
    <property type="term" value="C:plasma membrane"/>
    <property type="evidence" value="ECO:0007669"/>
    <property type="project" value="TreeGrafter"/>
</dbReference>
<keyword evidence="4" id="KW-1185">Reference proteome</keyword>
<feature type="transmembrane region" description="Helical" evidence="1">
    <location>
        <begin position="28"/>
        <end position="52"/>
    </location>
</feature>
<comment type="caution">
    <text evidence="3">The sequence shown here is derived from an EMBL/GenBank/DDBJ whole genome shotgun (WGS) entry which is preliminary data.</text>
</comment>
<evidence type="ECO:0000313" key="3">
    <source>
        <dbReference type="EMBL" id="TQK75648.1"/>
    </source>
</evidence>
<evidence type="ECO:0000259" key="2">
    <source>
        <dbReference type="Pfam" id="PF02698"/>
    </source>
</evidence>
<dbReference type="InterPro" id="IPR014729">
    <property type="entry name" value="Rossmann-like_a/b/a_fold"/>
</dbReference>
<dbReference type="Gene3D" id="3.40.50.620">
    <property type="entry name" value="HUPs"/>
    <property type="match status" value="1"/>
</dbReference>
<gene>
    <name evidence="3" type="ORF">FB389_0280</name>
</gene>
<evidence type="ECO:0000313" key="4">
    <source>
        <dbReference type="Proteomes" id="UP000316181"/>
    </source>
</evidence>
<sequence>MIDVWIVAAALSALTAYSAWRDPRKVRIGVYLLSTIVVIAFGIVTEVLVALGKAVAGPGSSTDQQIAATNAQAWVLFGVIAVGLLSMTVIAVFLILTGVLVVRREGRSLSHALALITGGGILAFLGAMVWSILTNREPIFLTLVALTLPAGYIGFGLIAYLLWSRLYVAYAGRVRRKPIVAVIVLGSGLIRGLTVTPLLAARVERGIKERQRWIRRGSRPVLIVSGGQGPRERVSEAAAMADYAFGQGLVGSDIRLERRSRTTMENLEFSRELLRASGPDSPVAIATSSFHAFRAAIFMRKMKWRGYAVGSPTAGYYWPTAFLREYIAVLREHLTLNVIAVAILLLPFAAGLVASYL</sequence>
<feature type="transmembrane region" description="Helical" evidence="1">
    <location>
        <begin position="140"/>
        <end position="163"/>
    </location>
</feature>
<protein>
    <submittedName>
        <fullName evidence="3">Uncharacterized SAM-binding protein YcdF (DUF218 family)</fullName>
    </submittedName>
</protein>
<dbReference type="PANTHER" id="PTHR30336">
    <property type="entry name" value="INNER MEMBRANE PROTEIN, PROBABLE PERMEASE"/>
    <property type="match status" value="1"/>
</dbReference>
<dbReference type="GO" id="GO:0043164">
    <property type="term" value="P:Gram-negative-bacterium-type cell wall biogenesis"/>
    <property type="evidence" value="ECO:0007669"/>
    <property type="project" value="TreeGrafter"/>
</dbReference>
<keyword evidence="1" id="KW-1133">Transmembrane helix</keyword>
<name>A0A542SM53_9MICO</name>
<organism evidence="3 4">
    <name type="scientific">Rarobacter incanus</name>
    <dbReference type="NCBI Taxonomy" id="153494"/>
    <lineage>
        <taxon>Bacteria</taxon>
        <taxon>Bacillati</taxon>
        <taxon>Actinomycetota</taxon>
        <taxon>Actinomycetes</taxon>
        <taxon>Micrococcales</taxon>
        <taxon>Rarobacteraceae</taxon>
        <taxon>Rarobacter</taxon>
    </lineage>
</organism>
<dbReference type="InterPro" id="IPR051599">
    <property type="entry name" value="Cell_Envelope_Assoc"/>
</dbReference>
<dbReference type="PANTHER" id="PTHR30336:SF18">
    <property type="entry name" value="MEMBRANE PROTEIN"/>
    <property type="match status" value="1"/>
</dbReference>
<feature type="transmembrane region" description="Helical" evidence="1">
    <location>
        <begin position="112"/>
        <end position="133"/>
    </location>
</feature>
<feature type="transmembrane region" description="Helical" evidence="1">
    <location>
        <begin position="334"/>
        <end position="356"/>
    </location>
</feature>
<feature type="domain" description="DUF218" evidence="2">
    <location>
        <begin position="181"/>
        <end position="328"/>
    </location>
</feature>
<dbReference type="EMBL" id="VFNV01000001">
    <property type="protein sequence ID" value="TQK75648.1"/>
    <property type="molecule type" value="Genomic_DNA"/>
</dbReference>
<feature type="transmembrane region" description="Helical" evidence="1">
    <location>
        <begin position="73"/>
        <end position="100"/>
    </location>
</feature>
<keyword evidence="1" id="KW-0812">Transmembrane</keyword>
<dbReference type="InterPro" id="IPR003848">
    <property type="entry name" value="DUF218"/>
</dbReference>
<dbReference type="CDD" id="cd06259">
    <property type="entry name" value="YdcF-like"/>
    <property type="match status" value="1"/>
</dbReference>
<dbReference type="GO" id="GO:0000270">
    <property type="term" value="P:peptidoglycan metabolic process"/>
    <property type="evidence" value="ECO:0007669"/>
    <property type="project" value="TreeGrafter"/>
</dbReference>
<accession>A0A542SM53</accession>
<evidence type="ECO:0000256" key="1">
    <source>
        <dbReference type="SAM" id="Phobius"/>
    </source>
</evidence>
<dbReference type="RefSeq" id="WP_170207820.1">
    <property type="nucleotide sequence ID" value="NZ_BAAATB010000003.1"/>
</dbReference>
<reference evidence="3 4" key="1">
    <citation type="submission" date="2019-06" db="EMBL/GenBank/DDBJ databases">
        <title>Sequencing the genomes of 1000 actinobacteria strains.</title>
        <authorList>
            <person name="Klenk H.-P."/>
        </authorList>
    </citation>
    <scope>NUCLEOTIDE SEQUENCE [LARGE SCALE GENOMIC DNA]</scope>
    <source>
        <strain evidence="3 4">DSM 10596</strain>
    </source>
</reference>
<dbReference type="Pfam" id="PF02698">
    <property type="entry name" value="DUF218"/>
    <property type="match status" value="1"/>
</dbReference>
<proteinExistence type="predicted"/>
<keyword evidence="1" id="KW-0472">Membrane</keyword>
<dbReference type="Proteomes" id="UP000316181">
    <property type="component" value="Unassembled WGS sequence"/>
</dbReference>